<dbReference type="PANTHER" id="PTHR42788">
    <property type="entry name" value="TAURINE IMPORT ATP-BINDING PROTEIN-RELATED"/>
    <property type="match status" value="1"/>
</dbReference>
<evidence type="ECO:0000256" key="2">
    <source>
        <dbReference type="ARBA" id="ARBA00022448"/>
    </source>
</evidence>
<dbReference type="OrthoDB" id="8016555at2"/>
<comment type="similarity">
    <text evidence="1">Belongs to the ABC transporter superfamily.</text>
</comment>
<dbReference type="PANTHER" id="PTHR42788:SF19">
    <property type="entry name" value="ALIPHATIC SULFONATES IMPORT ATP-BINDING PROTEIN SSUB 2"/>
    <property type="match status" value="1"/>
</dbReference>
<evidence type="ECO:0000256" key="3">
    <source>
        <dbReference type="ARBA" id="ARBA00022741"/>
    </source>
</evidence>
<dbReference type="PROSITE" id="PS50893">
    <property type="entry name" value="ABC_TRANSPORTER_2"/>
    <property type="match status" value="1"/>
</dbReference>
<evidence type="ECO:0000313" key="6">
    <source>
        <dbReference type="EMBL" id="QDO99793.1"/>
    </source>
</evidence>
<sequence length="228" mass="23804">MEGSGFAYGNRAVLAPFSLDLAAGETVAILGASGCGKSTLLRLIAGLLPGQSSPFAGQAAWMAQQDLLLPWLSLQDNILLGARLRGEVPDIALAQTLLTRLGLADRATALPASLSGGMRQRAALARTLMEDRPLVLMDEPFSALDAITRAAMQELASEMLAHRTVLLVTHDPAEACRLANRIFILSGQPASLQQAAVLSPAAPRDPLSASVLPVLRGVQAALQKAVAV</sequence>
<dbReference type="AlphaFoldDB" id="A0A516H7P1"/>
<name>A0A516H7P1_9PROT</name>
<protein>
    <submittedName>
        <fullName evidence="6">ABC transporter ATP-binding protein</fullName>
    </submittedName>
</protein>
<gene>
    <name evidence="6" type="ORF">FNB15_16315</name>
</gene>
<feature type="domain" description="ABC transporter" evidence="5">
    <location>
        <begin position="1"/>
        <end position="212"/>
    </location>
</feature>
<reference evidence="6 7" key="1">
    <citation type="submission" date="2019-07" db="EMBL/GenBank/DDBJ databases">
        <title>Genome sequencing for Ferrovibrio sp. K5.</title>
        <authorList>
            <person name="Park S.-J."/>
        </authorList>
    </citation>
    <scope>NUCLEOTIDE SEQUENCE [LARGE SCALE GENOMIC DNA]</scope>
    <source>
        <strain evidence="6 7">K5</strain>
    </source>
</reference>
<proteinExistence type="inferred from homology"/>
<evidence type="ECO:0000259" key="5">
    <source>
        <dbReference type="PROSITE" id="PS50893"/>
    </source>
</evidence>
<dbReference type="Proteomes" id="UP000317496">
    <property type="component" value="Chromosome"/>
</dbReference>
<keyword evidence="2" id="KW-0813">Transport</keyword>
<keyword evidence="4 6" id="KW-0067">ATP-binding</keyword>
<dbReference type="InterPro" id="IPR003439">
    <property type="entry name" value="ABC_transporter-like_ATP-bd"/>
</dbReference>
<dbReference type="EMBL" id="CP041636">
    <property type="protein sequence ID" value="QDO99793.1"/>
    <property type="molecule type" value="Genomic_DNA"/>
</dbReference>
<dbReference type="InterPro" id="IPR017871">
    <property type="entry name" value="ABC_transporter-like_CS"/>
</dbReference>
<dbReference type="SMART" id="SM00382">
    <property type="entry name" value="AAA"/>
    <property type="match status" value="1"/>
</dbReference>
<accession>A0A516H7P1</accession>
<evidence type="ECO:0000313" key="7">
    <source>
        <dbReference type="Proteomes" id="UP000317496"/>
    </source>
</evidence>
<keyword evidence="3" id="KW-0547">Nucleotide-binding</keyword>
<dbReference type="KEGG" id="fer:FNB15_16315"/>
<keyword evidence="7" id="KW-1185">Reference proteome</keyword>
<dbReference type="GO" id="GO:0005524">
    <property type="term" value="F:ATP binding"/>
    <property type="evidence" value="ECO:0007669"/>
    <property type="project" value="UniProtKB-KW"/>
</dbReference>
<dbReference type="Pfam" id="PF00005">
    <property type="entry name" value="ABC_tran"/>
    <property type="match status" value="1"/>
</dbReference>
<dbReference type="InterPro" id="IPR027417">
    <property type="entry name" value="P-loop_NTPase"/>
</dbReference>
<dbReference type="SUPFAM" id="SSF52540">
    <property type="entry name" value="P-loop containing nucleoside triphosphate hydrolases"/>
    <property type="match status" value="1"/>
</dbReference>
<evidence type="ECO:0000256" key="4">
    <source>
        <dbReference type="ARBA" id="ARBA00022840"/>
    </source>
</evidence>
<dbReference type="InterPro" id="IPR003593">
    <property type="entry name" value="AAA+_ATPase"/>
</dbReference>
<dbReference type="Gene3D" id="3.40.50.300">
    <property type="entry name" value="P-loop containing nucleotide triphosphate hydrolases"/>
    <property type="match status" value="1"/>
</dbReference>
<dbReference type="GO" id="GO:0016887">
    <property type="term" value="F:ATP hydrolysis activity"/>
    <property type="evidence" value="ECO:0007669"/>
    <property type="project" value="InterPro"/>
</dbReference>
<evidence type="ECO:0000256" key="1">
    <source>
        <dbReference type="ARBA" id="ARBA00005417"/>
    </source>
</evidence>
<dbReference type="PROSITE" id="PS00211">
    <property type="entry name" value="ABC_TRANSPORTER_1"/>
    <property type="match status" value="1"/>
</dbReference>
<dbReference type="InterPro" id="IPR050166">
    <property type="entry name" value="ABC_transporter_ATP-bind"/>
</dbReference>
<organism evidence="6 7">
    <name type="scientific">Ferrovibrio terrae</name>
    <dbReference type="NCBI Taxonomy" id="2594003"/>
    <lineage>
        <taxon>Bacteria</taxon>
        <taxon>Pseudomonadati</taxon>
        <taxon>Pseudomonadota</taxon>
        <taxon>Alphaproteobacteria</taxon>
        <taxon>Rhodospirillales</taxon>
        <taxon>Rhodospirillaceae</taxon>
        <taxon>Ferrovibrio</taxon>
    </lineage>
</organism>